<accession>A0A6M2DCJ8</accession>
<keyword evidence="1" id="KW-0472">Membrane</keyword>
<proteinExistence type="predicted"/>
<dbReference type="AlphaFoldDB" id="A0A6M2DCJ8"/>
<feature type="transmembrane region" description="Helical" evidence="1">
    <location>
        <begin position="12"/>
        <end position="33"/>
    </location>
</feature>
<keyword evidence="1" id="KW-1133">Transmembrane helix</keyword>
<evidence type="ECO:0000256" key="1">
    <source>
        <dbReference type="SAM" id="Phobius"/>
    </source>
</evidence>
<organism evidence="2">
    <name type="scientific">Rhipicephalus microplus</name>
    <name type="common">Cattle tick</name>
    <name type="synonym">Boophilus microplus</name>
    <dbReference type="NCBI Taxonomy" id="6941"/>
    <lineage>
        <taxon>Eukaryota</taxon>
        <taxon>Metazoa</taxon>
        <taxon>Ecdysozoa</taxon>
        <taxon>Arthropoda</taxon>
        <taxon>Chelicerata</taxon>
        <taxon>Arachnida</taxon>
        <taxon>Acari</taxon>
        <taxon>Parasitiformes</taxon>
        <taxon>Ixodida</taxon>
        <taxon>Ixodoidea</taxon>
        <taxon>Ixodidae</taxon>
        <taxon>Rhipicephalinae</taxon>
        <taxon>Rhipicephalus</taxon>
        <taxon>Boophilus</taxon>
    </lineage>
</organism>
<dbReference type="EMBL" id="GHWJ01010171">
    <property type="protein sequence ID" value="NOV42908.1"/>
    <property type="molecule type" value="Transcribed_RNA"/>
</dbReference>
<sequence length="97" mass="11688">MTSDFTLSFFSFMYVFADLVQRVIVGKVCLVTFQNAMFQRYACIAQYVVFTTHWMACMLFLLHGYTMHNKHTYLSSDFKDSAKELVSQKFRRWRRWL</sequence>
<reference evidence="2" key="1">
    <citation type="submission" date="2019-09" db="EMBL/GenBank/DDBJ databases">
        <title>Organ-specific transcriptomic study of the physiology of the cattle tick, Rhipicephalus microplus.</title>
        <authorList>
            <person name="Tirloni L."/>
            <person name="Braz G."/>
            <person name="Gandara A.C.P."/>
            <person name="Sabadin G.A."/>
            <person name="da Silva R.M."/>
            <person name="Guizzo M.G."/>
            <person name="Machado J.A."/>
            <person name="Costa E.P."/>
            <person name="Gomes H.F."/>
            <person name="Moraes J."/>
            <person name="Mota M.B.S."/>
            <person name="Mesquita R.D."/>
            <person name="Alvarenga P.H."/>
            <person name="Alves F."/>
            <person name="Seixas A."/>
            <person name="da Fonseca R.N."/>
            <person name="Fogaca A."/>
            <person name="Logullo C."/>
            <person name="Tanaka A."/>
            <person name="Daffre S."/>
            <person name="Termignoni C."/>
            <person name="Vaz I.S.Jr."/>
            <person name="Oliveira P.L."/>
            <person name="Ribeiro J.M."/>
        </authorList>
    </citation>
    <scope>NUCLEOTIDE SEQUENCE</scope>
    <source>
        <strain evidence="2">Porto Alegre</strain>
    </source>
</reference>
<evidence type="ECO:0000313" key="2">
    <source>
        <dbReference type="EMBL" id="NOV42908.1"/>
    </source>
</evidence>
<keyword evidence="1" id="KW-0812">Transmembrane</keyword>
<feature type="transmembrane region" description="Helical" evidence="1">
    <location>
        <begin position="45"/>
        <end position="65"/>
    </location>
</feature>
<protein>
    <submittedName>
        <fullName evidence="2">Uncharacterized protein</fullName>
    </submittedName>
</protein>
<name>A0A6M2DCJ8_RHIMP</name>